<dbReference type="OrthoDB" id="9130903at2"/>
<reference evidence="2 3" key="1">
    <citation type="submission" date="2018-03" db="EMBL/GenBank/DDBJ databases">
        <title>Bioinformatic expansion and discovery of thiopeptide antibiotics.</title>
        <authorList>
            <person name="Schwalen C.J."/>
            <person name="Hudson G.A."/>
            <person name="Mitchell D.A."/>
        </authorList>
    </citation>
    <scope>NUCLEOTIDE SEQUENCE [LARGE SCALE GENOMIC DNA]</scope>
    <source>
        <strain evidence="2 3">ATCC 21389</strain>
    </source>
</reference>
<comment type="caution">
    <text evidence="2">The sequence shown here is derived from an EMBL/GenBank/DDBJ whole genome shotgun (WGS) entry which is preliminary data.</text>
</comment>
<evidence type="ECO:0000313" key="2">
    <source>
        <dbReference type="EMBL" id="PYC83781.1"/>
    </source>
</evidence>
<evidence type="ECO:0000313" key="3">
    <source>
        <dbReference type="Proteomes" id="UP000248039"/>
    </source>
</evidence>
<dbReference type="Gene3D" id="3.10.450.50">
    <property type="match status" value="1"/>
</dbReference>
<dbReference type="InterPro" id="IPR037401">
    <property type="entry name" value="SnoaL-like"/>
</dbReference>
<dbReference type="SUPFAM" id="SSF54427">
    <property type="entry name" value="NTF2-like"/>
    <property type="match status" value="1"/>
</dbReference>
<dbReference type="AlphaFoldDB" id="A0A2V4PFA3"/>
<keyword evidence="3" id="KW-1185">Reference proteome</keyword>
<organism evidence="2 3">
    <name type="scientific">Streptomyces tateyamensis</name>
    <dbReference type="NCBI Taxonomy" id="565073"/>
    <lineage>
        <taxon>Bacteria</taxon>
        <taxon>Bacillati</taxon>
        <taxon>Actinomycetota</taxon>
        <taxon>Actinomycetes</taxon>
        <taxon>Kitasatosporales</taxon>
        <taxon>Streptomycetaceae</taxon>
        <taxon>Streptomyces</taxon>
    </lineage>
</organism>
<gene>
    <name evidence="2" type="ORF">C7C46_08520</name>
</gene>
<feature type="domain" description="SnoaL-like" evidence="1">
    <location>
        <begin position="8"/>
        <end position="123"/>
    </location>
</feature>
<dbReference type="InterPro" id="IPR032710">
    <property type="entry name" value="NTF2-like_dom_sf"/>
</dbReference>
<evidence type="ECO:0000259" key="1">
    <source>
        <dbReference type="Pfam" id="PF13577"/>
    </source>
</evidence>
<name>A0A2V4PFA3_9ACTN</name>
<sequence length="138" mass="15489">MDSQLYFEIQQFYAHQMQSLDNGEAEAFAETFTLDGSFVHHPHNRVDTRTEIALATKRGVEKTRAAGVVRRHWFGMLAVEAAEDGAVRTRYAALTSATAADGSVSWEPSCLVEDLLVRVDGRLLNHVRTVRRDDVREA</sequence>
<dbReference type="Pfam" id="PF13577">
    <property type="entry name" value="SnoaL_4"/>
    <property type="match status" value="1"/>
</dbReference>
<accession>A0A2V4PFA3</accession>
<dbReference type="EMBL" id="PYBW01000027">
    <property type="protein sequence ID" value="PYC83781.1"/>
    <property type="molecule type" value="Genomic_DNA"/>
</dbReference>
<dbReference type="RefSeq" id="WP_110667381.1">
    <property type="nucleotide sequence ID" value="NZ_PYBW01000027.1"/>
</dbReference>
<protein>
    <recommendedName>
        <fullName evidence="1">SnoaL-like domain-containing protein</fullName>
    </recommendedName>
</protein>
<proteinExistence type="predicted"/>
<dbReference type="Proteomes" id="UP000248039">
    <property type="component" value="Unassembled WGS sequence"/>
</dbReference>